<evidence type="ECO:0000259" key="3">
    <source>
        <dbReference type="Pfam" id="PF00899"/>
    </source>
</evidence>
<dbReference type="EMBL" id="CATQJA010001768">
    <property type="protein sequence ID" value="CAJ0568565.1"/>
    <property type="molecule type" value="Genomic_DNA"/>
</dbReference>
<dbReference type="GO" id="GO:0019948">
    <property type="term" value="F:SUMO activating enzyme activity"/>
    <property type="evidence" value="ECO:0007669"/>
    <property type="project" value="TreeGrafter"/>
</dbReference>
<evidence type="ECO:0000256" key="1">
    <source>
        <dbReference type="ARBA" id="ARBA00005673"/>
    </source>
</evidence>
<dbReference type="AlphaFoldDB" id="A0AA36CGF9"/>
<organism evidence="4 5">
    <name type="scientific">Mesorhabditis spiculigera</name>
    <dbReference type="NCBI Taxonomy" id="96644"/>
    <lineage>
        <taxon>Eukaryota</taxon>
        <taxon>Metazoa</taxon>
        <taxon>Ecdysozoa</taxon>
        <taxon>Nematoda</taxon>
        <taxon>Chromadorea</taxon>
        <taxon>Rhabditida</taxon>
        <taxon>Rhabditina</taxon>
        <taxon>Rhabditomorpha</taxon>
        <taxon>Rhabditoidea</taxon>
        <taxon>Rhabditidae</taxon>
        <taxon>Mesorhabditinae</taxon>
        <taxon>Mesorhabditis</taxon>
    </lineage>
</organism>
<protein>
    <recommendedName>
        <fullName evidence="3">THIF-type NAD/FAD binding fold domain-containing protein</fullName>
    </recommendedName>
</protein>
<gene>
    <name evidence="4" type="ORF">MSPICULIGERA_LOCUS7082</name>
</gene>
<dbReference type="InterPro" id="IPR035985">
    <property type="entry name" value="Ubiquitin-activating_enz"/>
</dbReference>
<feature type="compositionally biased region" description="Basic and acidic residues" evidence="2">
    <location>
        <begin position="10"/>
        <end position="21"/>
    </location>
</feature>
<keyword evidence="5" id="KW-1185">Reference proteome</keyword>
<dbReference type="GO" id="GO:0005737">
    <property type="term" value="C:cytoplasm"/>
    <property type="evidence" value="ECO:0007669"/>
    <property type="project" value="TreeGrafter"/>
</dbReference>
<feature type="region of interest" description="Disordered" evidence="2">
    <location>
        <begin position="1"/>
        <end position="21"/>
    </location>
</feature>
<evidence type="ECO:0000313" key="4">
    <source>
        <dbReference type="EMBL" id="CAJ0568565.1"/>
    </source>
</evidence>
<reference evidence="4" key="1">
    <citation type="submission" date="2023-06" db="EMBL/GenBank/DDBJ databases">
        <authorList>
            <person name="Delattre M."/>
        </authorList>
    </citation>
    <scope>NUCLEOTIDE SEQUENCE</scope>
    <source>
        <strain evidence="4">AF72</strain>
    </source>
</reference>
<dbReference type="SUPFAM" id="SSF69572">
    <property type="entry name" value="Activating enzymes of the ubiquitin-like proteins"/>
    <property type="match status" value="1"/>
</dbReference>
<dbReference type="InterPro" id="IPR045886">
    <property type="entry name" value="ThiF/MoeB/HesA"/>
</dbReference>
<accession>A0AA36CGF9</accession>
<dbReference type="GO" id="GO:0031510">
    <property type="term" value="C:SUMO activating enzyme complex"/>
    <property type="evidence" value="ECO:0007669"/>
    <property type="project" value="TreeGrafter"/>
</dbReference>
<evidence type="ECO:0000313" key="5">
    <source>
        <dbReference type="Proteomes" id="UP001177023"/>
    </source>
</evidence>
<comment type="similarity">
    <text evidence="1">Belongs to the ubiquitin-activating E1 family.</text>
</comment>
<dbReference type="PANTHER" id="PTHR10953:SF162">
    <property type="entry name" value="SUMO-ACTIVATING ENZYME SUBUNIT 1"/>
    <property type="match status" value="1"/>
</dbReference>
<name>A0AA36CGF9_9BILA</name>
<feature type="non-terminal residue" evidence="4">
    <location>
        <position position="1"/>
    </location>
</feature>
<evidence type="ECO:0000256" key="2">
    <source>
        <dbReference type="SAM" id="MobiDB-lite"/>
    </source>
</evidence>
<proteinExistence type="inferred from homology"/>
<feature type="domain" description="THIF-type NAD/FAD binding fold" evidence="3">
    <location>
        <begin position="31"/>
        <end position="341"/>
    </location>
</feature>
<dbReference type="InterPro" id="IPR000594">
    <property type="entry name" value="ThiF_NAD_FAD-bd"/>
</dbReference>
<sequence>MVSELGGSSNRREEEKERLHEEISAQEREIYDRQIRLWGMEAQNKLRNASVLVIGLSGLGAEIVKNLMLAGLNALTIMDDKKATADDKKANFLLPDADYAGQNRAMASAERASALNPMVKLNAIPEGVQQHGKETWKQYSLVILCDQGFEESCRVDEECRDLGVRFMCGAVFGGAGYSFFDFNGHDFLVQIKNIPYDDLEGDDGNKIDDEMTTIEEDRFEKKKFSYAPLRDAFSVDWTAKKYIRKVSRYLPQMYYPIKACIAQLGKGDFTDAAQFKDSWLREVEAAGQSASRFTYEDDDFETFFGAQMSPVCAIVGGIMGQETIKAIAEDQHPLRNLFTYTMVDTVGMVTLLPPA</sequence>
<dbReference type="PANTHER" id="PTHR10953">
    <property type="entry name" value="UBIQUITIN-ACTIVATING ENZYME E1"/>
    <property type="match status" value="1"/>
</dbReference>
<dbReference type="Gene3D" id="3.40.50.720">
    <property type="entry name" value="NAD(P)-binding Rossmann-like Domain"/>
    <property type="match status" value="1"/>
</dbReference>
<dbReference type="Pfam" id="PF00899">
    <property type="entry name" value="ThiF"/>
    <property type="match status" value="1"/>
</dbReference>
<dbReference type="Proteomes" id="UP001177023">
    <property type="component" value="Unassembled WGS sequence"/>
</dbReference>
<dbReference type="GO" id="GO:0016925">
    <property type="term" value="P:protein sumoylation"/>
    <property type="evidence" value="ECO:0007669"/>
    <property type="project" value="TreeGrafter"/>
</dbReference>
<comment type="caution">
    <text evidence="4">The sequence shown here is derived from an EMBL/GenBank/DDBJ whole genome shotgun (WGS) entry which is preliminary data.</text>
</comment>